<comment type="cofactor">
    <cofactor evidence="1 15">
        <name>heme</name>
        <dbReference type="ChEBI" id="CHEBI:30413"/>
    </cofactor>
</comment>
<dbReference type="GO" id="GO:0016709">
    <property type="term" value="F:oxidoreductase activity, acting on paired donors, with incorporation or reduction of molecular oxygen, NAD(P)H as one donor, and incorporation of one atom of oxygen"/>
    <property type="evidence" value="ECO:0007669"/>
    <property type="project" value="TreeGrafter"/>
</dbReference>
<dbReference type="GO" id="GO:0010241">
    <property type="term" value="P:ent-kaurene oxidation to kaurenoic acid"/>
    <property type="evidence" value="ECO:0007669"/>
    <property type="project" value="InterPro"/>
</dbReference>
<dbReference type="InterPro" id="IPR036396">
    <property type="entry name" value="Cyt_P450_sf"/>
</dbReference>
<dbReference type="GO" id="GO:0009707">
    <property type="term" value="C:chloroplast outer membrane"/>
    <property type="evidence" value="ECO:0007669"/>
    <property type="project" value="UniProtKB-SubCell"/>
</dbReference>
<dbReference type="GO" id="GO:0005783">
    <property type="term" value="C:endoplasmic reticulum"/>
    <property type="evidence" value="ECO:0007669"/>
    <property type="project" value="TreeGrafter"/>
</dbReference>
<dbReference type="InterPro" id="IPR017972">
    <property type="entry name" value="Cyt_P450_CS"/>
</dbReference>
<evidence type="ECO:0000256" key="2">
    <source>
        <dbReference type="ARBA" id="ARBA00010617"/>
    </source>
</evidence>
<keyword evidence="9 15" id="KW-0408">Iron</keyword>
<dbReference type="PANTHER" id="PTHR47283:SF1">
    <property type="entry name" value="ENT-KAURENE OXIDASE, CHLOROPLASTIC"/>
    <property type="match status" value="1"/>
</dbReference>
<keyword evidence="6" id="KW-1002">Plastid outer membrane</keyword>
<dbReference type="InterPro" id="IPR044225">
    <property type="entry name" value="KO_chloroplastic"/>
</dbReference>
<keyword evidence="3 15" id="KW-0349">Heme</keyword>
<keyword evidence="10 16" id="KW-0503">Monooxygenase</keyword>
<evidence type="ECO:0000256" key="17">
    <source>
        <dbReference type="SAM" id="Phobius"/>
    </source>
</evidence>
<dbReference type="GO" id="GO:0005506">
    <property type="term" value="F:iron ion binding"/>
    <property type="evidence" value="ECO:0007669"/>
    <property type="project" value="InterPro"/>
</dbReference>
<dbReference type="EMBL" id="JBEDUW010000002">
    <property type="protein sequence ID" value="KAK9947159.1"/>
    <property type="molecule type" value="Genomic_DNA"/>
</dbReference>
<evidence type="ECO:0000256" key="13">
    <source>
        <dbReference type="ARBA" id="ARBA00058795"/>
    </source>
</evidence>
<evidence type="ECO:0000256" key="3">
    <source>
        <dbReference type="ARBA" id="ARBA00022617"/>
    </source>
</evidence>
<organism evidence="18 19">
    <name type="scientific">Rubus argutus</name>
    <name type="common">Southern blackberry</name>
    <dbReference type="NCBI Taxonomy" id="59490"/>
    <lineage>
        <taxon>Eukaryota</taxon>
        <taxon>Viridiplantae</taxon>
        <taxon>Streptophyta</taxon>
        <taxon>Embryophyta</taxon>
        <taxon>Tracheophyta</taxon>
        <taxon>Spermatophyta</taxon>
        <taxon>Magnoliopsida</taxon>
        <taxon>eudicotyledons</taxon>
        <taxon>Gunneridae</taxon>
        <taxon>Pentapetalae</taxon>
        <taxon>rosids</taxon>
        <taxon>fabids</taxon>
        <taxon>Rosales</taxon>
        <taxon>Rosaceae</taxon>
        <taxon>Rosoideae</taxon>
        <taxon>Rosoideae incertae sedis</taxon>
        <taxon>Rubus</taxon>
    </lineage>
</organism>
<dbReference type="Pfam" id="PF00067">
    <property type="entry name" value="p450"/>
    <property type="match status" value="1"/>
</dbReference>
<evidence type="ECO:0000256" key="9">
    <source>
        <dbReference type="ARBA" id="ARBA00023004"/>
    </source>
</evidence>
<keyword evidence="5 15" id="KW-0479">Metal-binding</keyword>
<keyword evidence="4 17" id="KW-0812">Transmembrane</keyword>
<evidence type="ECO:0000256" key="8">
    <source>
        <dbReference type="ARBA" id="ARBA00023002"/>
    </source>
</evidence>
<evidence type="ECO:0000256" key="10">
    <source>
        <dbReference type="ARBA" id="ARBA00023033"/>
    </source>
</evidence>
<dbReference type="InterPro" id="IPR001128">
    <property type="entry name" value="Cyt_P450"/>
</dbReference>
<comment type="function">
    <text evidence="13">Catalyzes three successive oxidations of the 4-methyl group of ent-kaurene giving kaurenoic acid, a key step in gibberellins (GAs) biosynthesis. GAs, which are involved many processes, including stem elongation, play a central role in plant development.</text>
</comment>
<keyword evidence="19" id="KW-1185">Reference proteome</keyword>
<evidence type="ECO:0000256" key="5">
    <source>
        <dbReference type="ARBA" id="ARBA00022723"/>
    </source>
</evidence>
<sequence length="507" mass="58550">MEDFRAMSFAIPIALAALSWLFLYYIKVSFFSNKTAQAKLPPVPVVPGLPVIGNLLQLKEKKPYQTFTRWAEEYGPIYSIRTGASTMVVLNTTQVAKEAMVTRYSSISTRKLSNALKILTADKCMVAISDYNDFHKMIKRYILSNVLGPSAQKRHRNNRDTLRANVSSRLHSHVKNTPQDAVNFRRVFEWELFGISLKQAFGKDIEKPIYVEELGTTLSRDEIFKVLVLDIMEGAIEVDWRDFFPYLRWIPNKRMETKIQLLDFRRKAVMTALINEQKKRIASGEEINCYIDFLLNEGKTLTMDQITMLLWETVIETADTTMVTTEWAMYEVAKDPKRQDRLYQEIQKVCGLEMVTEEHLSQLPYLNAVFHETLRKHSPAALVPLRYAHEDTQLGGYYIPAGTEIAINIYGCNMDKHQWESPEEWKPERFLEPKYDPMDLYKTMAFGAGKRVCAGSLQAMLIACPMIGRLVQEFEWKLRDGEEENVDTVGLTTHKRYPMHAILKPRS</sequence>
<comment type="caution">
    <text evidence="18">The sequence shown here is derived from an EMBL/GenBank/DDBJ whole genome shotgun (WGS) entry which is preliminary data.</text>
</comment>
<dbReference type="GO" id="GO:0020037">
    <property type="term" value="F:heme binding"/>
    <property type="evidence" value="ECO:0007669"/>
    <property type="project" value="InterPro"/>
</dbReference>
<dbReference type="GO" id="GO:0052615">
    <property type="term" value="F:ent-kaurene oxidase activity"/>
    <property type="evidence" value="ECO:0007669"/>
    <property type="project" value="UniProtKB-EC"/>
</dbReference>
<dbReference type="GO" id="GO:0009686">
    <property type="term" value="P:gibberellin biosynthetic process"/>
    <property type="evidence" value="ECO:0007669"/>
    <property type="project" value="InterPro"/>
</dbReference>
<name>A0AAW1YG16_RUBAR</name>
<dbReference type="Gene3D" id="1.10.630.10">
    <property type="entry name" value="Cytochrome P450"/>
    <property type="match status" value="1"/>
</dbReference>
<dbReference type="PROSITE" id="PS00086">
    <property type="entry name" value="CYTOCHROME_P450"/>
    <property type="match status" value="1"/>
</dbReference>
<keyword evidence="11 17" id="KW-0472">Membrane</keyword>
<feature type="binding site" description="axial binding residue" evidence="15">
    <location>
        <position position="453"/>
    </location>
    <ligand>
        <name>heme</name>
        <dbReference type="ChEBI" id="CHEBI:30413"/>
    </ligand>
    <ligandPart>
        <name>Fe</name>
        <dbReference type="ChEBI" id="CHEBI:18248"/>
    </ligandPart>
</feature>
<feature type="transmembrane region" description="Helical" evidence="17">
    <location>
        <begin position="6"/>
        <end position="26"/>
    </location>
</feature>
<dbReference type="AlphaFoldDB" id="A0AAW1YG16"/>
<keyword evidence="6" id="KW-0934">Plastid</keyword>
<gene>
    <name evidence="18" type="ORF">M0R45_012593</name>
</gene>
<dbReference type="PRINTS" id="PR00463">
    <property type="entry name" value="EP450I"/>
</dbReference>
<evidence type="ECO:0000256" key="7">
    <source>
        <dbReference type="ARBA" id="ARBA00022989"/>
    </source>
</evidence>
<evidence type="ECO:0000256" key="12">
    <source>
        <dbReference type="ARBA" id="ARBA00023766"/>
    </source>
</evidence>
<dbReference type="EC" id="1.14.14.86" evidence="14"/>
<evidence type="ECO:0000313" key="18">
    <source>
        <dbReference type="EMBL" id="KAK9947159.1"/>
    </source>
</evidence>
<keyword evidence="7 17" id="KW-1133">Transmembrane helix</keyword>
<evidence type="ECO:0000256" key="6">
    <source>
        <dbReference type="ARBA" id="ARBA00022805"/>
    </source>
</evidence>
<dbReference type="PANTHER" id="PTHR47283">
    <property type="entry name" value="ENT-KAURENE OXIDASE, CHLOROPLASTIC"/>
    <property type="match status" value="1"/>
</dbReference>
<dbReference type="Proteomes" id="UP001457282">
    <property type="component" value="Unassembled WGS sequence"/>
</dbReference>
<evidence type="ECO:0000256" key="16">
    <source>
        <dbReference type="RuleBase" id="RU000461"/>
    </source>
</evidence>
<evidence type="ECO:0000256" key="4">
    <source>
        <dbReference type="ARBA" id="ARBA00022692"/>
    </source>
</evidence>
<evidence type="ECO:0000256" key="14">
    <source>
        <dbReference type="ARBA" id="ARBA00066565"/>
    </source>
</evidence>
<comment type="subcellular location">
    <subcellularLocation>
        <location evidence="12">Plastid</location>
        <location evidence="12">Chloroplast outer membrane</location>
        <topology evidence="12">Single-pass membrane protein</topology>
    </subcellularLocation>
</comment>
<proteinExistence type="inferred from homology"/>
<keyword evidence="8 16" id="KW-0560">Oxidoreductase</keyword>
<evidence type="ECO:0000313" key="19">
    <source>
        <dbReference type="Proteomes" id="UP001457282"/>
    </source>
</evidence>
<comment type="similarity">
    <text evidence="2 16">Belongs to the cytochrome P450 family.</text>
</comment>
<evidence type="ECO:0000256" key="1">
    <source>
        <dbReference type="ARBA" id="ARBA00001971"/>
    </source>
</evidence>
<dbReference type="SUPFAM" id="SSF48264">
    <property type="entry name" value="Cytochrome P450"/>
    <property type="match status" value="1"/>
</dbReference>
<reference evidence="18 19" key="1">
    <citation type="journal article" date="2023" name="G3 (Bethesda)">
        <title>A chromosome-length genome assembly and annotation of blackberry (Rubus argutus, cv. 'Hillquist').</title>
        <authorList>
            <person name="Bruna T."/>
            <person name="Aryal R."/>
            <person name="Dudchenko O."/>
            <person name="Sargent D.J."/>
            <person name="Mead D."/>
            <person name="Buti M."/>
            <person name="Cavallini A."/>
            <person name="Hytonen T."/>
            <person name="Andres J."/>
            <person name="Pham M."/>
            <person name="Weisz D."/>
            <person name="Mascagni F."/>
            <person name="Usai G."/>
            <person name="Natali L."/>
            <person name="Bassil N."/>
            <person name="Fernandez G.E."/>
            <person name="Lomsadze A."/>
            <person name="Armour M."/>
            <person name="Olukolu B."/>
            <person name="Poorten T."/>
            <person name="Britton C."/>
            <person name="Davik J."/>
            <person name="Ashrafi H."/>
            <person name="Aiden E.L."/>
            <person name="Borodovsky M."/>
            <person name="Worthington M."/>
        </authorList>
    </citation>
    <scope>NUCLEOTIDE SEQUENCE [LARGE SCALE GENOMIC DNA]</scope>
    <source>
        <strain evidence="18">PI 553951</strain>
    </source>
</reference>
<protein>
    <recommendedName>
        <fullName evidence="14">ent-kaurene monooxygenase</fullName>
        <ecNumber evidence="14">1.14.14.86</ecNumber>
    </recommendedName>
</protein>
<evidence type="ECO:0000256" key="11">
    <source>
        <dbReference type="ARBA" id="ARBA00023136"/>
    </source>
</evidence>
<dbReference type="InterPro" id="IPR002401">
    <property type="entry name" value="Cyt_P450_E_grp-I"/>
</dbReference>
<dbReference type="FunFam" id="1.10.630.10:FF:000062">
    <property type="entry name" value="Ent-kaurene oxidase 2"/>
    <property type="match status" value="1"/>
</dbReference>
<evidence type="ECO:0000256" key="15">
    <source>
        <dbReference type="PIRSR" id="PIRSR602401-1"/>
    </source>
</evidence>
<dbReference type="CDD" id="cd11075">
    <property type="entry name" value="CYP77_89"/>
    <property type="match status" value="1"/>
</dbReference>
<accession>A0AAW1YG16</accession>